<gene>
    <name evidence="1" type="ORF">Lisr_1789</name>
</gene>
<evidence type="ECO:0000313" key="1">
    <source>
        <dbReference type="EMBL" id="KTD20238.1"/>
    </source>
</evidence>
<organism evidence="1 2">
    <name type="scientific">Legionella israelensis</name>
    <dbReference type="NCBI Taxonomy" id="454"/>
    <lineage>
        <taxon>Bacteria</taxon>
        <taxon>Pseudomonadati</taxon>
        <taxon>Pseudomonadota</taxon>
        <taxon>Gammaproteobacteria</taxon>
        <taxon>Legionellales</taxon>
        <taxon>Legionellaceae</taxon>
        <taxon>Legionella</taxon>
    </lineage>
</organism>
<dbReference type="EMBL" id="LNYH01000105">
    <property type="protein sequence ID" value="KTD20238.1"/>
    <property type="molecule type" value="Genomic_DNA"/>
</dbReference>
<accession>A0A0W0VJF1</accession>
<dbReference type="STRING" id="454.Lisr_1789"/>
<sequence length="99" mass="11289">MAGDYEKYKGTKWLKFEGKETPDEHLQRLINQGPERVRQNIIALFASYDKPSAKFWNPLHGKGRKWQAEANALVTFCQNFEPSGDKASDVASLLTHVTH</sequence>
<reference evidence="1 2" key="1">
    <citation type="submission" date="2015-11" db="EMBL/GenBank/DDBJ databases">
        <title>Genomic analysis of 38 Legionella species identifies large and diverse effector repertoires.</title>
        <authorList>
            <person name="Burstein D."/>
            <person name="Amaro F."/>
            <person name="Zusman T."/>
            <person name="Lifshitz Z."/>
            <person name="Cohen O."/>
            <person name="Gilbert J.A."/>
            <person name="Pupko T."/>
            <person name="Shuman H.A."/>
            <person name="Segal G."/>
        </authorList>
    </citation>
    <scope>NUCLEOTIDE SEQUENCE [LARGE SCALE GENOMIC DNA]</scope>
    <source>
        <strain evidence="1 2">Bercovier 4</strain>
    </source>
</reference>
<proteinExistence type="predicted"/>
<dbReference type="AlphaFoldDB" id="A0A0W0VJF1"/>
<name>A0A0W0VJF1_9GAMM</name>
<comment type="caution">
    <text evidence="1">The sequence shown here is derived from an EMBL/GenBank/DDBJ whole genome shotgun (WGS) entry which is preliminary data.</text>
</comment>
<protein>
    <submittedName>
        <fullName evidence="1">Uncharacterized protein</fullName>
    </submittedName>
</protein>
<evidence type="ECO:0000313" key="2">
    <source>
        <dbReference type="Proteomes" id="UP000054761"/>
    </source>
</evidence>
<dbReference type="Proteomes" id="UP000054761">
    <property type="component" value="Unassembled WGS sequence"/>
</dbReference>
<dbReference type="RefSeq" id="WP_058502125.1">
    <property type="nucleotide sequence ID" value="NZ_CAAAJA010000033.1"/>
</dbReference>
<dbReference type="PATRIC" id="fig|454.4.peg.1944"/>
<keyword evidence="2" id="KW-1185">Reference proteome</keyword>